<evidence type="ECO:0000256" key="1">
    <source>
        <dbReference type="SAM" id="Phobius"/>
    </source>
</evidence>
<organism evidence="2 3">
    <name type="scientific">Rubripirellula amarantea</name>
    <dbReference type="NCBI Taxonomy" id="2527999"/>
    <lineage>
        <taxon>Bacteria</taxon>
        <taxon>Pseudomonadati</taxon>
        <taxon>Planctomycetota</taxon>
        <taxon>Planctomycetia</taxon>
        <taxon>Pirellulales</taxon>
        <taxon>Pirellulaceae</taxon>
        <taxon>Rubripirellula</taxon>
    </lineage>
</organism>
<keyword evidence="1" id="KW-0812">Transmembrane</keyword>
<proteinExistence type="predicted"/>
<keyword evidence="1" id="KW-0472">Membrane</keyword>
<evidence type="ECO:0000313" key="2">
    <source>
        <dbReference type="EMBL" id="TWT49420.1"/>
    </source>
</evidence>
<reference evidence="2 3" key="1">
    <citation type="submission" date="2019-02" db="EMBL/GenBank/DDBJ databases">
        <title>Deep-cultivation of Planctomycetes and their phenomic and genomic characterization uncovers novel biology.</title>
        <authorList>
            <person name="Wiegand S."/>
            <person name="Jogler M."/>
            <person name="Boedeker C."/>
            <person name="Pinto D."/>
            <person name="Vollmers J."/>
            <person name="Rivas-Marin E."/>
            <person name="Kohn T."/>
            <person name="Peeters S.H."/>
            <person name="Heuer A."/>
            <person name="Rast P."/>
            <person name="Oberbeckmann S."/>
            <person name="Bunk B."/>
            <person name="Jeske O."/>
            <person name="Meyerdierks A."/>
            <person name="Storesund J.E."/>
            <person name="Kallscheuer N."/>
            <person name="Luecker S."/>
            <person name="Lage O.M."/>
            <person name="Pohl T."/>
            <person name="Merkel B.J."/>
            <person name="Hornburger P."/>
            <person name="Mueller R.-W."/>
            <person name="Bruemmer F."/>
            <person name="Labrenz M."/>
            <person name="Spormann A.M."/>
            <person name="Op Den Camp H."/>
            <person name="Overmann J."/>
            <person name="Amann R."/>
            <person name="Jetten M.S.M."/>
            <person name="Mascher T."/>
            <person name="Medema M.H."/>
            <person name="Devos D.P."/>
            <person name="Kaster A.-K."/>
            <person name="Ovreas L."/>
            <person name="Rohde M."/>
            <person name="Galperin M.Y."/>
            <person name="Jogler C."/>
        </authorList>
    </citation>
    <scope>NUCLEOTIDE SEQUENCE [LARGE SCALE GENOMIC DNA]</scope>
    <source>
        <strain evidence="2 3">Pla22</strain>
    </source>
</reference>
<gene>
    <name evidence="2" type="ORF">Pla22_46160</name>
</gene>
<sequence>MLPSVAMIAKTIKHPRRVIDRFFIGGGSAKSVVFVESMAAGERLTLVLGTRNRREDSVRTQRGLIWTLVVALPVLALPVLMLPVLMLLVLSSRVLNDHFRSSKHEV</sequence>
<dbReference type="AlphaFoldDB" id="A0A5C5WFI9"/>
<protein>
    <submittedName>
        <fullName evidence="2">Uncharacterized protein</fullName>
    </submittedName>
</protein>
<accession>A0A5C5WFI9</accession>
<dbReference type="Proteomes" id="UP000316598">
    <property type="component" value="Unassembled WGS sequence"/>
</dbReference>
<evidence type="ECO:0000313" key="3">
    <source>
        <dbReference type="Proteomes" id="UP000316598"/>
    </source>
</evidence>
<dbReference type="EMBL" id="SJPI01000003">
    <property type="protein sequence ID" value="TWT49420.1"/>
    <property type="molecule type" value="Genomic_DNA"/>
</dbReference>
<keyword evidence="1" id="KW-1133">Transmembrane helix</keyword>
<keyword evidence="3" id="KW-1185">Reference proteome</keyword>
<feature type="transmembrane region" description="Helical" evidence="1">
    <location>
        <begin position="63"/>
        <end position="90"/>
    </location>
</feature>
<name>A0A5C5WFI9_9BACT</name>
<comment type="caution">
    <text evidence="2">The sequence shown here is derived from an EMBL/GenBank/DDBJ whole genome shotgun (WGS) entry which is preliminary data.</text>
</comment>